<proteinExistence type="predicted"/>
<keyword evidence="3" id="KW-1185">Reference proteome</keyword>
<protein>
    <recommendedName>
        <fullName evidence="4">Spore coat protein</fullName>
    </recommendedName>
</protein>
<accession>A0ABW8R978</accession>
<reference evidence="2 3" key="1">
    <citation type="submission" date="2024-11" db="EMBL/GenBank/DDBJ databases">
        <authorList>
            <person name="Lucas J.A."/>
        </authorList>
    </citation>
    <scope>NUCLEOTIDE SEQUENCE [LARGE SCALE GENOMIC DNA]</scope>
    <source>
        <strain evidence="2 3">Z 5.4</strain>
    </source>
</reference>
<gene>
    <name evidence="2" type="ORF">ACJEBI_00720</name>
</gene>
<comment type="caution">
    <text evidence="2">The sequence shown here is derived from an EMBL/GenBank/DDBJ whole genome shotgun (WGS) entry which is preliminary data.</text>
</comment>
<dbReference type="RefSeq" id="WP_406578723.1">
    <property type="nucleotide sequence ID" value="NZ_JBJHQH010000001.1"/>
</dbReference>
<evidence type="ECO:0000256" key="1">
    <source>
        <dbReference type="SAM" id="Phobius"/>
    </source>
</evidence>
<dbReference type="Proteomes" id="UP001623041">
    <property type="component" value="Unassembled WGS sequence"/>
</dbReference>
<evidence type="ECO:0008006" key="4">
    <source>
        <dbReference type="Google" id="ProtNLM"/>
    </source>
</evidence>
<keyword evidence="1" id="KW-0472">Membrane</keyword>
<keyword evidence="1" id="KW-0812">Transmembrane</keyword>
<dbReference type="EMBL" id="JBJHQH010000001">
    <property type="protein sequence ID" value="MFK9090004.1"/>
    <property type="molecule type" value="Genomic_DNA"/>
</dbReference>
<keyword evidence="1" id="KW-1133">Transmembrane helix</keyword>
<evidence type="ECO:0000313" key="3">
    <source>
        <dbReference type="Proteomes" id="UP001623041"/>
    </source>
</evidence>
<feature type="transmembrane region" description="Helical" evidence="1">
    <location>
        <begin position="21"/>
        <end position="46"/>
    </location>
</feature>
<organism evidence="2 3">
    <name type="scientific">Bacillus salipaludis</name>
    <dbReference type="NCBI Taxonomy" id="2547811"/>
    <lineage>
        <taxon>Bacteria</taxon>
        <taxon>Bacillati</taxon>
        <taxon>Bacillota</taxon>
        <taxon>Bacilli</taxon>
        <taxon>Bacillales</taxon>
        <taxon>Bacillaceae</taxon>
        <taxon>Bacillus</taxon>
    </lineage>
</organism>
<sequence length="80" mass="8666">MYPYQSPYLYRNPYPVQDQRFVGLLGWPLAIGGLGFLGGLIGGGLAGGFVASRPFYGGYGYPPIGYPPMGYPPMGYPGYY</sequence>
<evidence type="ECO:0000313" key="2">
    <source>
        <dbReference type="EMBL" id="MFK9090004.1"/>
    </source>
</evidence>
<name>A0ABW8R978_9BACI</name>